<keyword evidence="2" id="KW-1133">Transmembrane helix</keyword>
<dbReference type="AlphaFoldDB" id="A0AAV4JGZ7"/>
<feature type="transmembrane region" description="Helical" evidence="2">
    <location>
        <begin position="81"/>
        <end position="108"/>
    </location>
</feature>
<feature type="domain" description="U-box" evidence="3">
    <location>
        <begin position="401"/>
        <end position="457"/>
    </location>
</feature>
<protein>
    <recommendedName>
        <fullName evidence="3">U-box domain-containing protein</fullName>
    </recommendedName>
</protein>
<dbReference type="Proteomes" id="UP000762676">
    <property type="component" value="Unassembled WGS sequence"/>
</dbReference>
<dbReference type="Pfam" id="PF04564">
    <property type="entry name" value="U-box"/>
    <property type="match status" value="1"/>
</dbReference>
<dbReference type="SUPFAM" id="SSF57850">
    <property type="entry name" value="RING/U-box"/>
    <property type="match status" value="1"/>
</dbReference>
<keyword evidence="5" id="KW-1185">Reference proteome</keyword>
<dbReference type="GO" id="GO:0004842">
    <property type="term" value="F:ubiquitin-protein transferase activity"/>
    <property type="evidence" value="ECO:0007669"/>
    <property type="project" value="InterPro"/>
</dbReference>
<gene>
    <name evidence="4" type="ORF">ElyMa_006905100</name>
</gene>
<dbReference type="InterPro" id="IPR013083">
    <property type="entry name" value="Znf_RING/FYVE/PHD"/>
</dbReference>
<evidence type="ECO:0000256" key="2">
    <source>
        <dbReference type="SAM" id="Phobius"/>
    </source>
</evidence>
<evidence type="ECO:0000259" key="3">
    <source>
        <dbReference type="Pfam" id="PF04564"/>
    </source>
</evidence>
<feature type="region of interest" description="Disordered" evidence="1">
    <location>
        <begin position="1"/>
        <end position="20"/>
    </location>
</feature>
<organism evidence="4 5">
    <name type="scientific">Elysia marginata</name>
    <dbReference type="NCBI Taxonomy" id="1093978"/>
    <lineage>
        <taxon>Eukaryota</taxon>
        <taxon>Metazoa</taxon>
        <taxon>Spiralia</taxon>
        <taxon>Lophotrochozoa</taxon>
        <taxon>Mollusca</taxon>
        <taxon>Gastropoda</taxon>
        <taxon>Heterobranchia</taxon>
        <taxon>Euthyneura</taxon>
        <taxon>Panpulmonata</taxon>
        <taxon>Sacoglossa</taxon>
        <taxon>Placobranchoidea</taxon>
        <taxon>Plakobranchidae</taxon>
        <taxon>Elysia</taxon>
    </lineage>
</organism>
<evidence type="ECO:0000256" key="1">
    <source>
        <dbReference type="SAM" id="MobiDB-lite"/>
    </source>
</evidence>
<keyword evidence="2" id="KW-0472">Membrane</keyword>
<sequence>MTSVSLTVTSSQSHSLPTSSARDIPRYFTSHTIAKTAAGKLIQKPSRIGRFFRSLATFFIQLCPCKQTCLHNPATRDRIRLAAIILSALFGIFILLFSLGFGLGFIILSSVPKALIFASCSTIAPQIGASLYIPILLQERYPCRPYKDTPPTVTATVQPVQPQFWETINNQLEHLKACNGEDLAALYCFTQDLGNFHYLESFVPYREAAQWLENLLKHNPSLTTRLKAYAQQHDDSFLRNVNPRSQLSLDTIDNILNFLKTELSNLSRNETTTLKNTLATLVFNHLSECYRQALSFINTNTDQADTLNNTLNIHEMIDCVYQLRQCMKIHDLTITFQLPDYIDQAKDTYKKSKQLLQRLKIPLLDHCQKNGIQWGKIPLARAINNALPLFTRHTFTHRHLKCPITCDEIEEIHDPVINLVDQHLYEREDLEEWLMKKSTSPMNRDTCTQADIISLSTLINPNNFRIERLFS</sequence>
<evidence type="ECO:0000313" key="5">
    <source>
        <dbReference type="Proteomes" id="UP000762676"/>
    </source>
</evidence>
<dbReference type="EMBL" id="BMAT01013805">
    <property type="protein sequence ID" value="GFS20666.1"/>
    <property type="molecule type" value="Genomic_DNA"/>
</dbReference>
<dbReference type="InterPro" id="IPR003613">
    <property type="entry name" value="Ubox_domain"/>
</dbReference>
<accession>A0AAV4JGZ7</accession>
<comment type="caution">
    <text evidence="4">The sequence shown here is derived from an EMBL/GenBank/DDBJ whole genome shotgun (WGS) entry which is preliminary data.</text>
</comment>
<proteinExistence type="predicted"/>
<name>A0AAV4JGZ7_9GAST</name>
<dbReference type="GO" id="GO:0016567">
    <property type="term" value="P:protein ubiquitination"/>
    <property type="evidence" value="ECO:0007669"/>
    <property type="project" value="InterPro"/>
</dbReference>
<reference evidence="4 5" key="1">
    <citation type="journal article" date="2021" name="Elife">
        <title>Chloroplast acquisition without the gene transfer in kleptoplastic sea slugs, Plakobranchus ocellatus.</title>
        <authorList>
            <person name="Maeda T."/>
            <person name="Takahashi S."/>
            <person name="Yoshida T."/>
            <person name="Shimamura S."/>
            <person name="Takaki Y."/>
            <person name="Nagai Y."/>
            <person name="Toyoda A."/>
            <person name="Suzuki Y."/>
            <person name="Arimoto A."/>
            <person name="Ishii H."/>
            <person name="Satoh N."/>
            <person name="Nishiyama T."/>
            <person name="Hasebe M."/>
            <person name="Maruyama T."/>
            <person name="Minagawa J."/>
            <person name="Obokata J."/>
            <person name="Shigenobu S."/>
        </authorList>
    </citation>
    <scope>NUCLEOTIDE SEQUENCE [LARGE SCALE GENOMIC DNA]</scope>
</reference>
<evidence type="ECO:0000313" key="4">
    <source>
        <dbReference type="EMBL" id="GFS20666.1"/>
    </source>
</evidence>
<keyword evidence="2" id="KW-0812">Transmembrane</keyword>
<dbReference type="Gene3D" id="3.30.40.10">
    <property type="entry name" value="Zinc/RING finger domain, C3HC4 (zinc finger)"/>
    <property type="match status" value="1"/>
</dbReference>